<dbReference type="EMBL" id="MU790564">
    <property type="protein sequence ID" value="KAJ3998196.1"/>
    <property type="molecule type" value="Genomic_DNA"/>
</dbReference>
<reference evidence="2" key="1">
    <citation type="submission" date="2022-08" db="EMBL/GenBank/DDBJ databases">
        <authorList>
            <consortium name="DOE Joint Genome Institute"/>
            <person name="Min B."/>
            <person name="Riley R."/>
            <person name="Sierra-Patev S."/>
            <person name="Naranjo-Ortiz M."/>
            <person name="Looney B."/>
            <person name="Konkel Z."/>
            <person name="Slot J.C."/>
            <person name="Sakamoto Y."/>
            <person name="Steenwyk J.L."/>
            <person name="Rokas A."/>
            <person name="Carro J."/>
            <person name="Camarero S."/>
            <person name="Ferreira P."/>
            <person name="Molpeceres G."/>
            <person name="Ruiz-Duenas F.J."/>
            <person name="Serrano A."/>
            <person name="Henrissat B."/>
            <person name="Drula E."/>
            <person name="Hughes K.W."/>
            <person name="Mata J.L."/>
            <person name="Ishikawa N.K."/>
            <person name="Vargas-Isla R."/>
            <person name="Ushijima S."/>
            <person name="Smith C.A."/>
            <person name="Ahrendt S."/>
            <person name="Andreopoulos W."/>
            <person name="He G."/>
            <person name="Labutti K."/>
            <person name="Lipzen A."/>
            <person name="Ng V."/>
            <person name="Sandor L."/>
            <person name="Barry K."/>
            <person name="Martinez A.T."/>
            <person name="Xiao Y."/>
            <person name="Gibbons J.G."/>
            <person name="Terashima K."/>
            <person name="Hibbett D.S."/>
            <person name="Grigoriev I.V."/>
        </authorList>
    </citation>
    <scope>NUCLEOTIDE SEQUENCE</scope>
    <source>
        <strain evidence="2">TFB10827</strain>
    </source>
</reference>
<gene>
    <name evidence="2" type="ORF">F5050DRAFT_1746480</name>
</gene>
<evidence type="ECO:0000313" key="2">
    <source>
        <dbReference type="EMBL" id="KAJ3998196.1"/>
    </source>
</evidence>
<evidence type="ECO:0000313" key="3">
    <source>
        <dbReference type="Proteomes" id="UP001163828"/>
    </source>
</evidence>
<dbReference type="Proteomes" id="UP001163828">
    <property type="component" value="Unassembled WGS sequence"/>
</dbReference>
<protein>
    <recommendedName>
        <fullName evidence="4">Secreted protein</fullName>
    </recommendedName>
</protein>
<evidence type="ECO:0008006" key="4">
    <source>
        <dbReference type="Google" id="ProtNLM"/>
    </source>
</evidence>
<proteinExistence type="predicted"/>
<organism evidence="2 3">
    <name type="scientific">Lentinula boryana</name>
    <dbReference type="NCBI Taxonomy" id="40481"/>
    <lineage>
        <taxon>Eukaryota</taxon>
        <taxon>Fungi</taxon>
        <taxon>Dikarya</taxon>
        <taxon>Basidiomycota</taxon>
        <taxon>Agaricomycotina</taxon>
        <taxon>Agaricomycetes</taxon>
        <taxon>Agaricomycetidae</taxon>
        <taxon>Agaricales</taxon>
        <taxon>Marasmiineae</taxon>
        <taxon>Omphalotaceae</taxon>
        <taxon>Lentinula</taxon>
    </lineage>
</organism>
<feature type="chain" id="PRO_5047441948" description="Secreted protein" evidence="1">
    <location>
        <begin position="31"/>
        <end position="80"/>
    </location>
</feature>
<sequence length="80" mass="9154">MILSITHIQCFSSTFRTFLFCLPSVCGVYACKLFSPSSQEIWGTYPLTMVASKAVYVRMDITESKVRWKLVCMQPFTEKA</sequence>
<accession>A0ABQ8QI66</accession>
<keyword evidence="1" id="KW-0732">Signal</keyword>
<name>A0ABQ8QI66_9AGAR</name>
<comment type="caution">
    <text evidence="2">The sequence shown here is derived from an EMBL/GenBank/DDBJ whole genome shotgun (WGS) entry which is preliminary data.</text>
</comment>
<feature type="signal peptide" evidence="1">
    <location>
        <begin position="1"/>
        <end position="30"/>
    </location>
</feature>
<evidence type="ECO:0000256" key="1">
    <source>
        <dbReference type="SAM" id="SignalP"/>
    </source>
</evidence>
<keyword evidence="3" id="KW-1185">Reference proteome</keyword>